<reference evidence="3" key="1">
    <citation type="journal article" date="2020" name="Stud. Mycol.">
        <title>101 Dothideomycetes genomes: A test case for predicting lifestyles and emergence of pathogens.</title>
        <authorList>
            <person name="Haridas S."/>
            <person name="Albert R."/>
            <person name="Binder M."/>
            <person name="Bloem J."/>
            <person name="LaButti K."/>
            <person name="Salamov A."/>
            <person name="Andreopoulos B."/>
            <person name="Baker S."/>
            <person name="Barry K."/>
            <person name="Bills G."/>
            <person name="Bluhm B."/>
            <person name="Cannon C."/>
            <person name="Castanera R."/>
            <person name="Culley D."/>
            <person name="Daum C."/>
            <person name="Ezra D."/>
            <person name="Gonzalez J."/>
            <person name="Henrissat B."/>
            <person name="Kuo A."/>
            <person name="Liang C."/>
            <person name="Lipzen A."/>
            <person name="Lutzoni F."/>
            <person name="Magnuson J."/>
            <person name="Mondo S."/>
            <person name="Nolan M."/>
            <person name="Ohm R."/>
            <person name="Pangilinan J."/>
            <person name="Park H.-J."/>
            <person name="Ramirez L."/>
            <person name="Alfaro M."/>
            <person name="Sun H."/>
            <person name="Tritt A."/>
            <person name="Yoshinaga Y."/>
            <person name="Zwiers L.-H."/>
            <person name="Turgeon B."/>
            <person name="Goodwin S."/>
            <person name="Spatafora J."/>
            <person name="Crous P."/>
            <person name="Grigoriev I."/>
        </authorList>
    </citation>
    <scope>NUCLEOTIDE SEQUENCE [LARGE SCALE GENOMIC DNA]</scope>
    <source>
        <strain evidence="3">CBS 304.66</strain>
    </source>
</reference>
<dbReference type="SUPFAM" id="SSF49899">
    <property type="entry name" value="Concanavalin A-like lectins/glucanases"/>
    <property type="match status" value="1"/>
</dbReference>
<sequence>MKNGDRTGAVLFRDVAAYIGIHKDGASTKIVMVNNLNLDSSWRTKSTGTIAATGPDLGTATTEVWLKVQADITPAFSGTSEQRTTSFWYSTDGNKYVQLGPAFPMTNTWRFFTGYRYGVFNFATKEFGGQVIVESFSMQLT</sequence>
<dbReference type="OrthoDB" id="2139957at2759"/>
<protein>
    <submittedName>
        <fullName evidence="2">Xylosidase/glycosyl hydrolase</fullName>
    </submittedName>
</protein>
<dbReference type="InterPro" id="IPR041542">
    <property type="entry name" value="GH43_C2"/>
</dbReference>
<dbReference type="Pfam" id="PF17851">
    <property type="entry name" value="GH43_C2"/>
    <property type="match status" value="1"/>
</dbReference>
<keyword evidence="3" id="KW-1185">Reference proteome</keyword>
<proteinExistence type="predicted"/>
<gene>
    <name evidence="2" type="ORF">CC78DRAFT_588345</name>
</gene>
<name>A0A9P4JUU4_9PLEO</name>
<dbReference type="Gene3D" id="2.60.120.200">
    <property type="match status" value="1"/>
</dbReference>
<organism evidence="2 3">
    <name type="scientific">Lojkania enalia</name>
    <dbReference type="NCBI Taxonomy" id="147567"/>
    <lineage>
        <taxon>Eukaryota</taxon>
        <taxon>Fungi</taxon>
        <taxon>Dikarya</taxon>
        <taxon>Ascomycota</taxon>
        <taxon>Pezizomycotina</taxon>
        <taxon>Dothideomycetes</taxon>
        <taxon>Pleosporomycetidae</taxon>
        <taxon>Pleosporales</taxon>
        <taxon>Pleosporales incertae sedis</taxon>
        <taxon>Lojkania</taxon>
    </lineage>
</organism>
<evidence type="ECO:0000313" key="3">
    <source>
        <dbReference type="Proteomes" id="UP000800093"/>
    </source>
</evidence>
<keyword evidence="2" id="KW-0378">Hydrolase</keyword>
<feature type="domain" description="Beta-xylosidase C-terminal Concanavalin A-like" evidence="1">
    <location>
        <begin position="2"/>
        <end position="137"/>
    </location>
</feature>
<accession>A0A9P4JUU4</accession>
<dbReference type="InterPro" id="IPR013320">
    <property type="entry name" value="ConA-like_dom_sf"/>
</dbReference>
<dbReference type="GO" id="GO:0016787">
    <property type="term" value="F:hydrolase activity"/>
    <property type="evidence" value="ECO:0007669"/>
    <property type="project" value="UniProtKB-KW"/>
</dbReference>
<evidence type="ECO:0000313" key="2">
    <source>
        <dbReference type="EMBL" id="KAF2257559.1"/>
    </source>
</evidence>
<dbReference type="EMBL" id="ML986934">
    <property type="protein sequence ID" value="KAF2257559.1"/>
    <property type="molecule type" value="Genomic_DNA"/>
</dbReference>
<comment type="caution">
    <text evidence="2">The sequence shown here is derived from an EMBL/GenBank/DDBJ whole genome shotgun (WGS) entry which is preliminary data.</text>
</comment>
<dbReference type="Proteomes" id="UP000800093">
    <property type="component" value="Unassembled WGS sequence"/>
</dbReference>
<dbReference type="AlphaFoldDB" id="A0A9P4JUU4"/>
<evidence type="ECO:0000259" key="1">
    <source>
        <dbReference type="Pfam" id="PF17851"/>
    </source>
</evidence>